<keyword evidence="2" id="KW-0472">Membrane</keyword>
<evidence type="ECO:0000256" key="1">
    <source>
        <dbReference type="SAM" id="MobiDB-lite"/>
    </source>
</evidence>
<reference evidence="3" key="1">
    <citation type="submission" date="2022-11" db="UniProtKB">
        <authorList>
            <consortium name="EnsemblMetazoa"/>
        </authorList>
    </citation>
    <scope>IDENTIFICATION</scope>
</reference>
<feature type="compositionally biased region" description="Basic and acidic residues" evidence="1">
    <location>
        <begin position="1"/>
        <end position="18"/>
    </location>
</feature>
<feature type="transmembrane region" description="Helical" evidence="2">
    <location>
        <begin position="138"/>
        <end position="156"/>
    </location>
</feature>
<evidence type="ECO:0000313" key="3">
    <source>
        <dbReference type="EnsemblMetazoa" id="XP_020917506.1"/>
    </source>
</evidence>
<dbReference type="OMA" id="IVIPVCM"/>
<dbReference type="KEGG" id="epa:110254803"/>
<feature type="transmembrane region" description="Helical" evidence="2">
    <location>
        <begin position="53"/>
        <end position="79"/>
    </location>
</feature>
<sequence>MYEKSTNREYIDDEKIWDESPPPPYESDLFGQIKEAKESSEGSLDFCKRVVQLFAGTIGCTVVLSLLMALPMAMVIMGAKYKDECPVEPFIPIYLIVGGSFGMLKTIIVLCQRARSHDDSDLDIDEDQSMSSKFIDGVLNLFLFTWFIAGNIWVYSKYKPNPRPPPGDELNYCNPTLYMFAFWVITASYILMGAICFCICCLGVCASCTAFFVTVKD</sequence>
<dbReference type="PANTHER" id="PTHR33444">
    <property type="entry name" value="SI:DKEY-19B23.12-RELATED"/>
    <property type="match status" value="1"/>
</dbReference>
<dbReference type="GeneID" id="110254803"/>
<dbReference type="OrthoDB" id="6157510at2759"/>
<dbReference type="RefSeq" id="XP_020917506.1">
    <property type="nucleotide sequence ID" value="XM_021061847.2"/>
</dbReference>
<dbReference type="EnsemblMetazoa" id="XM_021061847.2">
    <property type="protein sequence ID" value="XP_020917506.1"/>
    <property type="gene ID" value="LOC110254803"/>
</dbReference>
<dbReference type="InterPro" id="IPR040350">
    <property type="entry name" value="TMEM272"/>
</dbReference>
<feature type="transmembrane region" description="Helical" evidence="2">
    <location>
        <begin position="91"/>
        <end position="111"/>
    </location>
</feature>
<feature type="region of interest" description="Disordered" evidence="1">
    <location>
        <begin position="1"/>
        <end position="23"/>
    </location>
</feature>
<evidence type="ECO:0000313" key="4">
    <source>
        <dbReference type="Proteomes" id="UP000887567"/>
    </source>
</evidence>
<dbReference type="Proteomes" id="UP000887567">
    <property type="component" value="Unplaced"/>
</dbReference>
<keyword evidence="2" id="KW-1133">Transmembrane helix</keyword>
<dbReference type="AlphaFoldDB" id="A0A913YA27"/>
<protein>
    <recommendedName>
        <fullName evidence="5">Transmembrane protein 272-like</fullName>
    </recommendedName>
</protein>
<accession>A0A913YA27</accession>
<evidence type="ECO:0000256" key="2">
    <source>
        <dbReference type="SAM" id="Phobius"/>
    </source>
</evidence>
<name>A0A913YA27_EXADI</name>
<keyword evidence="2" id="KW-0812">Transmembrane</keyword>
<feature type="transmembrane region" description="Helical" evidence="2">
    <location>
        <begin position="180"/>
        <end position="213"/>
    </location>
</feature>
<keyword evidence="4" id="KW-1185">Reference proteome</keyword>
<proteinExistence type="predicted"/>
<evidence type="ECO:0008006" key="5">
    <source>
        <dbReference type="Google" id="ProtNLM"/>
    </source>
</evidence>
<dbReference type="PANTHER" id="PTHR33444:SF2">
    <property type="entry name" value="MARVEL DOMAIN-CONTAINING PROTEIN"/>
    <property type="match status" value="1"/>
</dbReference>
<organism evidence="3 4">
    <name type="scientific">Exaiptasia diaphana</name>
    <name type="common">Tropical sea anemone</name>
    <name type="synonym">Aiptasia pulchella</name>
    <dbReference type="NCBI Taxonomy" id="2652724"/>
    <lineage>
        <taxon>Eukaryota</taxon>
        <taxon>Metazoa</taxon>
        <taxon>Cnidaria</taxon>
        <taxon>Anthozoa</taxon>
        <taxon>Hexacorallia</taxon>
        <taxon>Actiniaria</taxon>
        <taxon>Aiptasiidae</taxon>
        <taxon>Exaiptasia</taxon>
    </lineage>
</organism>